<reference evidence="4 5" key="1">
    <citation type="journal article" date="2020" name="Int. J. Syst. Evol. Microbiol.">
        <title>Novel acetic acid bacteria from cider fermentations: Acetobacter conturbans sp. nov. and Acetobacter fallax sp. nov.</title>
        <authorList>
            <person name="Sombolestani A.S."/>
            <person name="Cleenwerck I."/>
            <person name="Cnockaert M."/>
            <person name="Borremans W."/>
            <person name="Wieme A.D."/>
            <person name="De Vuyst L."/>
            <person name="Vandamme P."/>
        </authorList>
    </citation>
    <scope>NUCLEOTIDE SEQUENCE [LARGE SCALE GENOMIC DNA]</scope>
    <source>
        <strain evidence="4 5">LMG 30640</strain>
    </source>
</reference>
<dbReference type="EMBL" id="WOTB01000024">
    <property type="protein sequence ID" value="NHN86024.1"/>
    <property type="molecule type" value="Genomic_DNA"/>
</dbReference>
<dbReference type="PRINTS" id="PR00080">
    <property type="entry name" value="SDRFAMILY"/>
</dbReference>
<dbReference type="InterPro" id="IPR036291">
    <property type="entry name" value="NAD(P)-bd_dom_sf"/>
</dbReference>
<proteinExistence type="inferred from homology"/>
<organism evidence="4 5">
    <name type="scientific">Acetobacter musti</name>
    <dbReference type="NCBI Taxonomy" id="864732"/>
    <lineage>
        <taxon>Bacteria</taxon>
        <taxon>Pseudomonadati</taxon>
        <taxon>Pseudomonadota</taxon>
        <taxon>Alphaproteobacteria</taxon>
        <taxon>Acetobacterales</taxon>
        <taxon>Acetobacteraceae</taxon>
        <taxon>Acetobacter</taxon>
    </lineage>
</organism>
<dbReference type="Proteomes" id="UP000635278">
    <property type="component" value="Unassembled WGS sequence"/>
</dbReference>
<evidence type="ECO:0000256" key="1">
    <source>
        <dbReference type="ARBA" id="ARBA00006484"/>
    </source>
</evidence>
<evidence type="ECO:0000256" key="2">
    <source>
        <dbReference type="ARBA" id="ARBA00023002"/>
    </source>
</evidence>
<evidence type="ECO:0000313" key="4">
    <source>
        <dbReference type="EMBL" id="NHN86024.1"/>
    </source>
</evidence>
<comment type="caution">
    <text evidence="4">The sequence shown here is derived from an EMBL/GenBank/DDBJ whole genome shotgun (WGS) entry which is preliminary data.</text>
</comment>
<dbReference type="PROSITE" id="PS00061">
    <property type="entry name" value="ADH_SHORT"/>
    <property type="match status" value="1"/>
</dbReference>
<dbReference type="CDD" id="cd05233">
    <property type="entry name" value="SDR_c"/>
    <property type="match status" value="1"/>
</dbReference>
<keyword evidence="2" id="KW-0560">Oxidoreductase</keyword>
<keyword evidence="5" id="KW-1185">Reference proteome</keyword>
<dbReference type="PANTHER" id="PTHR42760:SF133">
    <property type="entry name" value="3-OXOACYL-[ACYL-CARRIER-PROTEIN] REDUCTASE"/>
    <property type="match status" value="1"/>
</dbReference>
<dbReference type="SUPFAM" id="SSF51735">
    <property type="entry name" value="NAD(P)-binding Rossmann-fold domains"/>
    <property type="match status" value="1"/>
</dbReference>
<sequence length="267" mass="27994">MTDKTAPFSGRVAIVTGGGGNIGLATALRLAADGAAIALVDMDADKLASARKEITDKGGRAGTYCLDITDADDVGKTVDQIVSDFGGVDFLFNNAGYQGAFTPVPNYPEDDFQKVMMINVCGAFSVLQAVARHMVKRGFGRIVNTASMAGVEGPPNMAAYGTSKFAVVGMTQVAAKDLAPHNIRVNAISPGLIGPGYMWDRQVELQAKAGSQYFSDDPEKVAKEMIAGVPMRRYGSLEEIAGVVAFLLGEDSNYMTGVNLPISGGII</sequence>
<dbReference type="InterPro" id="IPR020904">
    <property type="entry name" value="Sc_DH/Rdtase_CS"/>
</dbReference>
<gene>
    <name evidence="4" type="ORF">GOB93_15440</name>
</gene>
<dbReference type="Pfam" id="PF00106">
    <property type="entry name" value="adh_short"/>
    <property type="match status" value="1"/>
</dbReference>
<dbReference type="InterPro" id="IPR002347">
    <property type="entry name" value="SDR_fam"/>
</dbReference>
<evidence type="ECO:0000256" key="3">
    <source>
        <dbReference type="RuleBase" id="RU000363"/>
    </source>
</evidence>
<comment type="similarity">
    <text evidence="1 3">Belongs to the short-chain dehydrogenases/reductases (SDR) family.</text>
</comment>
<accession>A0ABX0JS43</accession>
<name>A0ABX0JS43_9PROT</name>
<dbReference type="PANTHER" id="PTHR42760">
    <property type="entry name" value="SHORT-CHAIN DEHYDROGENASES/REDUCTASES FAMILY MEMBER"/>
    <property type="match status" value="1"/>
</dbReference>
<dbReference type="RefSeq" id="WP_173584426.1">
    <property type="nucleotide sequence ID" value="NZ_WOTB01000024.1"/>
</dbReference>
<evidence type="ECO:0000313" key="5">
    <source>
        <dbReference type="Proteomes" id="UP000635278"/>
    </source>
</evidence>
<dbReference type="PRINTS" id="PR00081">
    <property type="entry name" value="GDHRDH"/>
</dbReference>
<protein>
    <submittedName>
        <fullName evidence="4">SDR family oxidoreductase</fullName>
    </submittedName>
</protein>
<dbReference type="Gene3D" id="3.40.50.720">
    <property type="entry name" value="NAD(P)-binding Rossmann-like Domain"/>
    <property type="match status" value="1"/>
</dbReference>